<evidence type="ECO:0000313" key="3">
    <source>
        <dbReference type="EMBL" id="SFR09998.1"/>
    </source>
</evidence>
<feature type="region of interest" description="Disordered" evidence="1">
    <location>
        <begin position="1"/>
        <end position="54"/>
    </location>
</feature>
<feature type="compositionally biased region" description="Polar residues" evidence="1">
    <location>
        <begin position="22"/>
        <end position="33"/>
    </location>
</feature>
<dbReference type="EMBL" id="FOYL01000003">
    <property type="protein sequence ID" value="SFR09998.1"/>
    <property type="molecule type" value="Genomic_DNA"/>
</dbReference>
<organism evidence="3 4">
    <name type="scientific">Lentzea waywayandensis</name>
    <dbReference type="NCBI Taxonomy" id="84724"/>
    <lineage>
        <taxon>Bacteria</taxon>
        <taxon>Bacillati</taxon>
        <taxon>Actinomycetota</taxon>
        <taxon>Actinomycetes</taxon>
        <taxon>Pseudonocardiales</taxon>
        <taxon>Pseudonocardiaceae</taxon>
        <taxon>Lentzea</taxon>
    </lineage>
</organism>
<protein>
    <submittedName>
        <fullName evidence="3">Uncharacterized protein</fullName>
    </submittedName>
</protein>
<keyword evidence="2" id="KW-1133">Transmembrane helix</keyword>
<evidence type="ECO:0000256" key="2">
    <source>
        <dbReference type="SAM" id="Phobius"/>
    </source>
</evidence>
<evidence type="ECO:0000256" key="1">
    <source>
        <dbReference type="SAM" id="MobiDB-lite"/>
    </source>
</evidence>
<sequence length="111" mass="11810">MRPRADGAPDGTPPHDQARGNGRSSGPNTNYPQVTEEVEQQPTSTIPIDSQSLQDAQDPVAGPLAVIVVAVLDFFRPTIFGNSWTPWLRAAFAVVVLTGAFVAVAWAVQQA</sequence>
<gene>
    <name evidence="3" type="ORF">SAMN04488564_103289</name>
</gene>
<dbReference type="AlphaFoldDB" id="A0A1I6DXI8"/>
<evidence type="ECO:0000313" key="4">
    <source>
        <dbReference type="Proteomes" id="UP000198583"/>
    </source>
</evidence>
<keyword evidence="2" id="KW-0812">Transmembrane</keyword>
<feature type="compositionally biased region" description="Polar residues" evidence="1">
    <location>
        <begin position="40"/>
        <end position="54"/>
    </location>
</feature>
<keyword evidence="2" id="KW-0472">Membrane</keyword>
<dbReference type="RefSeq" id="WP_093591749.1">
    <property type="nucleotide sequence ID" value="NZ_FOYL01000003.1"/>
</dbReference>
<proteinExistence type="predicted"/>
<name>A0A1I6DXI8_9PSEU</name>
<feature type="transmembrane region" description="Helical" evidence="2">
    <location>
        <begin position="87"/>
        <end position="108"/>
    </location>
</feature>
<reference evidence="4" key="1">
    <citation type="submission" date="2016-10" db="EMBL/GenBank/DDBJ databases">
        <authorList>
            <person name="Varghese N."/>
            <person name="Submissions S."/>
        </authorList>
    </citation>
    <scope>NUCLEOTIDE SEQUENCE [LARGE SCALE GENOMIC DNA]</scope>
    <source>
        <strain evidence="4">DSM 44232</strain>
    </source>
</reference>
<dbReference type="STRING" id="84724.SAMN04488564_103289"/>
<accession>A0A1I6DXI8</accession>
<keyword evidence="4" id="KW-1185">Reference proteome</keyword>
<dbReference type="Proteomes" id="UP000198583">
    <property type="component" value="Unassembled WGS sequence"/>
</dbReference>